<dbReference type="AlphaFoldDB" id="A0A9N8JZJ1"/>
<evidence type="ECO:0000313" key="2">
    <source>
        <dbReference type="Proteomes" id="UP000714618"/>
    </source>
</evidence>
<comment type="caution">
    <text evidence="1">The sequence shown here is derived from an EMBL/GenBank/DDBJ whole genome shotgun (WGS) entry which is preliminary data.</text>
</comment>
<organism evidence="1 2">
    <name type="scientific">Aureobasidium mustum</name>
    <dbReference type="NCBI Taxonomy" id="2773714"/>
    <lineage>
        <taxon>Eukaryota</taxon>
        <taxon>Fungi</taxon>
        <taxon>Dikarya</taxon>
        <taxon>Ascomycota</taxon>
        <taxon>Pezizomycotina</taxon>
        <taxon>Dothideomycetes</taxon>
        <taxon>Dothideomycetidae</taxon>
        <taxon>Dothideales</taxon>
        <taxon>Saccotheciaceae</taxon>
        <taxon>Aureobasidium</taxon>
    </lineage>
</organism>
<evidence type="ECO:0000313" key="1">
    <source>
        <dbReference type="EMBL" id="CAD0097751.1"/>
    </source>
</evidence>
<protein>
    <submittedName>
        <fullName evidence="1">Uncharacterized protein</fullName>
    </submittedName>
</protein>
<dbReference type="Proteomes" id="UP000714618">
    <property type="component" value="Unassembled WGS sequence"/>
</dbReference>
<name>A0A9N8JZJ1_9PEZI</name>
<keyword evidence="2" id="KW-1185">Reference proteome</keyword>
<reference evidence="1" key="1">
    <citation type="submission" date="2020-06" db="EMBL/GenBank/DDBJ databases">
        <authorList>
            <person name="Onetto C."/>
        </authorList>
    </citation>
    <scope>NUCLEOTIDE SEQUENCE</scope>
</reference>
<accession>A0A9N8JZJ1</accession>
<gene>
    <name evidence="1" type="ORF">AWRI4233_LOCUS6575</name>
</gene>
<proteinExistence type="predicted"/>
<dbReference type="EMBL" id="CAIJEO010000008">
    <property type="protein sequence ID" value="CAD0097751.1"/>
    <property type="molecule type" value="Genomic_DNA"/>
</dbReference>
<sequence length="149" mass="16829">MPAAHKSFMAGVKYVTGTTKLRKLRGSEHEEYLWTILLCFIYLAYTSQPDTASPGLIGRWMQSLVDEYGEPELTAGDPDEETDEEAAEYLDRVKKAAMFLPGSPWTNAAWTADFVLDFGMRISKSQGTYMDIGDEEIGEDLRYVVYLHV</sequence>